<dbReference type="InterPro" id="IPR018392">
    <property type="entry name" value="LysM"/>
</dbReference>
<evidence type="ECO:0000256" key="2">
    <source>
        <dbReference type="ARBA" id="ARBA00005992"/>
    </source>
</evidence>
<keyword evidence="4" id="KW-0808">Transferase</keyword>
<evidence type="ECO:0000313" key="14">
    <source>
        <dbReference type="Proteomes" id="UP000318081"/>
    </source>
</evidence>
<keyword evidence="14" id="KW-1185">Reference proteome</keyword>
<evidence type="ECO:0000256" key="10">
    <source>
        <dbReference type="SAM" id="MobiDB-lite"/>
    </source>
</evidence>
<feature type="domain" description="LysM" evidence="11">
    <location>
        <begin position="278"/>
        <end position="322"/>
    </location>
</feature>
<evidence type="ECO:0000256" key="6">
    <source>
        <dbReference type="ARBA" id="ARBA00022960"/>
    </source>
</evidence>
<comment type="similarity">
    <text evidence="2">Belongs to the YkuD family.</text>
</comment>
<accession>A0ABX5Y3I4</accession>
<dbReference type="Gene3D" id="2.40.440.10">
    <property type="entry name" value="L,D-transpeptidase catalytic domain-like"/>
    <property type="match status" value="1"/>
</dbReference>
<sequence>MQTIKTAAVVVLMLTVLYGGYVSLTTPPEPLPNEIEEILVIEEAGGSAFGSGEAVASGLQLDEPPPGVLTPSTDAMAQPAPLPSPAANSVVSGPFNPAPRPTPAANPNPNTFGSSFADLPPKLESSADRESSGSATITKLPAVDPNAPGVTPGPVDSYATTPGEFRLPDPTAAAATFDPTRGAAFEGGPAGFTMTDKSPATAVETLGNPPAEENRGLINAFKTADTMFVKGQLKEALATLSVFYGMPNLSPDQRQQLLSRLDPLAREVIYSRRHLLEPPHRVTASETLLEIADKYQVPSQLLANINQVDDPVTVLPGTELKIVRGPFRAEVDLSGQQLTLFLGDLYAGRFEIGVGNDPAPKPGTYTVQEKQTSHVYYDRTGVPVPAGSPNNPYGKMWLDLGGQISIHGSPNTVQPTDAGCISVAGDYADDIYGILSQGSSVTIRR</sequence>
<dbReference type="EMBL" id="CP036432">
    <property type="protein sequence ID" value="QDV86604.1"/>
    <property type="molecule type" value="Genomic_DNA"/>
</dbReference>
<feature type="active site" description="Nucleophile" evidence="9">
    <location>
        <position position="420"/>
    </location>
</feature>
<dbReference type="Pfam" id="PF03734">
    <property type="entry name" value="YkuD"/>
    <property type="match status" value="1"/>
</dbReference>
<evidence type="ECO:0000256" key="5">
    <source>
        <dbReference type="ARBA" id="ARBA00022801"/>
    </source>
</evidence>
<dbReference type="CDD" id="cd00118">
    <property type="entry name" value="LysM"/>
    <property type="match status" value="1"/>
</dbReference>
<evidence type="ECO:0000256" key="4">
    <source>
        <dbReference type="ARBA" id="ARBA00022679"/>
    </source>
</evidence>
<evidence type="ECO:0000313" key="13">
    <source>
        <dbReference type="EMBL" id="QDV86604.1"/>
    </source>
</evidence>
<feature type="active site" description="Proton donor/acceptor" evidence="9">
    <location>
        <position position="407"/>
    </location>
</feature>
<keyword evidence="5" id="KW-0378">Hydrolase</keyword>
<dbReference type="InterPro" id="IPR050979">
    <property type="entry name" value="LD-transpeptidase"/>
</dbReference>
<evidence type="ECO:0000259" key="11">
    <source>
        <dbReference type="PROSITE" id="PS51782"/>
    </source>
</evidence>
<dbReference type="PROSITE" id="PS52029">
    <property type="entry name" value="LD_TPASE"/>
    <property type="match status" value="1"/>
</dbReference>
<evidence type="ECO:0000256" key="9">
    <source>
        <dbReference type="PROSITE-ProRule" id="PRU01373"/>
    </source>
</evidence>
<feature type="region of interest" description="Disordered" evidence="10">
    <location>
        <begin position="51"/>
        <end position="170"/>
    </location>
</feature>
<dbReference type="PANTHER" id="PTHR30582:SF24">
    <property type="entry name" value="L,D-TRANSPEPTIDASE ERFK_SRFK-RELATED"/>
    <property type="match status" value="1"/>
</dbReference>
<dbReference type="RefSeq" id="WP_419580434.1">
    <property type="nucleotide sequence ID" value="NZ_CP036432.1"/>
</dbReference>
<evidence type="ECO:0000259" key="12">
    <source>
        <dbReference type="PROSITE" id="PS52029"/>
    </source>
</evidence>
<keyword evidence="7 9" id="KW-0573">Peptidoglycan synthesis</keyword>
<dbReference type="SUPFAM" id="SSF141523">
    <property type="entry name" value="L,D-transpeptidase catalytic domain-like"/>
    <property type="match status" value="1"/>
</dbReference>
<dbReference type="InterPro" id="IPR038063">
    <property type="entry name" value="Transpep_catalytic_dom"/>
</dbReference>
<evidence type="ECO:0000256" key="1">
    <source>
        <dbReference type="ARBA" id="ARBA00004752"/>
    </source>
</evidence>
<dbReference type="InterPro" id="IPR036779">
    <property type="entry name" value="LysM_dom_sf"/>
</dbReference>
<comment type="pathway">
    <text evidence="1 9">Cell wall biogenesis; peptidoglycan biosynthesis.</text>
</comment>
<feature type="compositionally biased region" description="Pro residues" evidence="10">
    <location>
        <begin position="96"/>
        <end position="106"/>
    </location>
</feature>
<dbReference type="Proteomes" id="UP000318081">
    <property type="component" value="Chromosome"/>
</dbReference>
<dbReference type="Gene3D" id="3.10.350.10">
    <property type="entry name" value="LysM domain"/>
    <property type="match status" value="1"/>
</dbReference>
<dbReference type="CDD" id="cd16913">
    <property type="entry name" value="YkuD_like"/>
    <property type="match status" value="1"/>
</dbReference>
<keyword evidence="3" id="KW-0328">Glycosyltransferase</keyword>
<dbReference type="PANTHER" id="PTHR30582">
    <property type="entry name" value="L,D-TRANSPEPTIDASE"/>
    <property type="match status" value="1"/>
</dbReference>
<proteinExistence type="inferred from homology"/>
<organism evidence="13 14">
    <name type="scientific">Stieleria magnilauensis</name>
    <dbReference type="NCBI Taxonomy" id="2527963"/>
    <lineage>
        <taxon>Bacteria</taxon>
        <taxon>Pseudomonadati</taxon>
        <taxon>Planctomycetota</taxon>
        <taxon>Planctomycetia</taxon>
        <taxon>Pirellulales</taxon>
        <taxon>Pirellulaceae</taxon>
        <taxon>Stieleria</taxon>
    </lineage>
</organism>
<evidence type="ECO:0000256" key="3">
    <source>
        <dbReference type="ARBA" id="ARBA00022676"/>
    </source>
</evidence>
<evidence type="ECO:0000256" key="7">
    <source>
        <dbReference type="ARBA" id="ARBA00022984"/>
    </source>
</evidence>
<keyword evidence="8 9" id="KW-0961">Cell wall biogenesis/degradation</keyword>
<feature type="domain" description="L,D-TPase catalytic" evidence="12">
    <location>
        <begin position="327"/>
        <end position="444"/>
    </location>
</feature>
<dbReference type="SUPFAM" id="SSF54106">
    <property type="entry name" value="LysM domain"/>
    <property type="match status" value="1"/>
</dbReference>
<reference evidence="13 14" key="1">
    <citation type="submission" date="2019-02" db="EMBL/GenBank/DDBJ databases">
        <title>Deep-cultivation of Planctomycetes and their phenomic and genomic characterization uncovers novel biology.</title>
        <authorList>
            <person name="Wiegand S."/>
            <person name="Jogler M."/>
            <person name="Boedeker C."/>
            <person name="Pinto D."/>
            <person name="Vollmers J."/>
            <person name="Rivas-Marin E."/>
            <person name="Kohn T."/>
            <person name="Peeters S.H."/>
            <person name="Heuer A."/>
            <person name="Rast P."/>
            <person name="Oberbeckmann S."/>
            <person name="Bunk B."/>
            <person name="Jeske O."/>
            <person name="Meyerdierks A."/>
            <person name="Storesund J.E."/>
            <person name="Kallscheuer N."/>
            <person name="Luecker S."/>
            <person name="Lage O.M."/>
            <person name="Pohl T."/>
            <person name="Merkel B.J."/>
            <person name="Hornburger P."/>
            <person name="Mueller R.-W."/>
            <person name="Bruemmer F."/>
            <person name="Labrenz M."/>
            <person name="Spormann A.M."/>
            <person name="Op den Camp H."/>
            <person name="Overmann J."/>
            <person name="Amann R."/>
            <person name="Jetten M.S.M."/>
            <person name="Mascher T."/>
            <person name="Medema M.H."/>
            <person name="Devos D.P."/>
            <person name="Kaster A.-K."/>
            <person name="Ovreas L."/>
            <person name="Rohde M."/>
            <person name="Galperin M.Y."/>
            <person name="Jogler C."/>
        </authorList>
    </citation>
    <scope>NUCLEOTIDE SEQUENCE [LARGE SCALE GENOMIC DNA]</scope>
    <source>
        <strain evidence="13 14">TBK1r</strain>
    </source>
</reference>
<dbReference type="Pfam" id="PF01476">
    <property type="entry name" value="LysM"/>
    <property type="match status" value="1"/>
</dbReference>
<keyword evidence="6 9" id="KW-0133">Cell shape</keyword>
<gene>
    <name evidence="13" type="ORF">TBK1r_56230</name>
</gene>
<name>A0ABX5Y3I4_9BACT</name>
<protein>
    <submittedName>
        <fullName evidence="13">L,D-transpeptidase catalytic domain</fullName>
    </submittedName>
</protein>
<dbReference type="PROSITE" id="PS51782">
    <property type="entry name" value="LYSM"/>
    <property type="match status" value="1"/>
</dbReference>
<dbReference type="InterPro" id="IPR005490">
    <property type="entry name" value="LD_TPept_cat_dom"/>
</dbReference>
<evidence type="ECO:0000256" key="8">
    <source>
        <dbReference type="ARBA" id="ARBA00023316"/>
    </source>
</evidence>